<proteinExistence type="predicted"/>
<sequence>MATHSLKLHIDESHTAACFFSENYHPISTLMERGKNFIRETTPVKPEAVTYYALAEEFFKTVQSALNTIPLAPE</sequence>
<keyword evidence="2" id="KW-1185">Reference proteome</keyword>
<reference evidence="1 2" key="1">
    <citation type="journal article" date="2022" name="Arch. Microbiol.">
        <title>Paraburkholderia bengalensis sp. nov. isolated from roots of Oryza sativa, IR64.</title>
        <authorList>
            <person name="Nag P."/>
            <person name="Mondal N."/>
            <person name="Sarkar J."/>
            <person name="Das S."/>
        </authorList>
    </citation>
    <scope>NUCLEOTIDE SEQUENCE [LARGE SCALE GENOMIC DNA]</scope>
    <source>
        <strain evidence="1 2">IR64_4_BI</strain>
    </source>
</reference>
<organism evidence="1 2">
    <name type="scientific">Paraburkholderia bengalensis</name>
    <dbReference type="NCBI Taxonomy" id="2747562"/>
    <lineage>
        <taxon>Bacteria</taxon>
        <taxon>Pseudomonadati</taxon>
        <taxon>Pseudomonadota</taxon>
        <taxon>Betaproteobacteria</taxon>
        <taxon>Burkholderiales</taxon>
        <taxon>Burkholderiaceae</taxon>
        <taxon>Paraburkholderia</taxon>
    </lineage>
</organism>
<dbReference type="RefSeq" id="WP_336597445.1">
    <property type="nucleotide sequence ID" value="NZ_JACFYJ010000008.1"/>
</dbReference>
<dbReference type="Proteomes" id="UP001386437">
    <property type="component" value="Unassembled WGS sequence"/>
</dbReference>
<name>A0ABU8INS7_9BURK</name>
<protein>
    <submittedName>
        <fullName evidence="1">Uncharacterized protein</fullName>
    </submittedName>
</protein>
<comment type="caution">
    <text evidence="1">The sequence shown here is derived from an EMBL/GenBank/DDBJ whole genome shotgun (WGS) entry which is preliminary data.</text>
</comment>
<gene>
    <name evidence="1" type="ORF">H3V53_07605</name>
</gene>
<evidence type="ECO:0000313" key="1">
    <source>
        <dbReference type="EMBL" id="MEI5997072.1"/>
    </source>
</evidence>
<accession>A0ABU8INS7</accession>
<dbReference type="EMBL" id="JACFYJ010000008">
    <property type="protein sequence ID" value="MEI5997072.1"/>
    <property type="molecule type" value="Genomic_DNA"/>
</dbReference>
<evidence type="ECO:0000313" key="2">
    <source>
        <dbReference type="Proteomes" id="UP001386437"/>
    </source>
</evidence>